<dbReference type="AlphaFoldDB" id="A0A0E9PR58"/>
<reference evidence="2" key="1">
    <citation type="submission" date="2014-11" db="EMBL/GenBank/DDBJ databases">
        <authorList>
            <person name="Amaro Gonzalez C."/>
        </authorList>
    </citation>
    <scope>NUCLEOTIDE SEQUENCE</scope>
</reference>
<accession>A0A0E9PR58</accession>
<dbReference type="EMBL" id="GBXM01101461">
    <property type="protein sequence ID" value="JAH07116.1"/>
    <property type="molecule type" value="Transcribed_RNA"/>
</dbReference>
<evidence type="ECO:0000313" key="2">
    <source>
        <dbReference type="EMBL" id="JAH07116.1"/>
    </source>
</evidence>
<name>A0A0E9PR58_ANGAN</name>
<feature type="chain" id="PRO_5002430784" evidence="1">
    <location>
        <begin position="21"/>
        <end position="60"/>
    </location>
</feature>
<keyword evidence="1" id="KW-0732">Signal</keyword>
<proteinExistence type="predicted"/>
<protein>
    <submittedName>
        <fullName evidence="2">Uncharacterized protein</fullName>
    </submittedName>
</protein>
<reference evidence="2" key="2">
    <citation type="journal article" date="2015" name="Fish Shellfish Immunol.">
        <title>Early steps in the European eel (Anguilla anguilla)-Vibrio vulnificus interaction in the gills: Role of the RtxA13 toxin.</title>
        <authorList>
            <person name="Callol A."/>
            <person name="Pajuelo D."/>
            <person name="Ebbesson L."/>
            <person name="Teles M."/>
            <person name="MacKenzie S."/>
            <person name="Amaro C."/>
        </authorList>
    </citation>
    <scope>NUCLEOTIDE SEQUENCE</scope>
</reference>
<sequence length="60" mass="6445">MGWLLAAVCGLMCFGFLIEAELSVTVQHPIRVALAGETLPLTFSVTVPKNQSSDKFVCCT</sequence>
<organism evidence="2">
    <name type="scientific">Anguilla anguilla</name>
    <name type="common">European freshwater eel</name>
    <name type="synonym">Muraena anguilla</name>
    <dbReference type="NCBI Taxonomy" id="7936"/>
    <lineage>
        <taxon>Eukaryota</taxon>
        <taxon>Metazoa</taxon>
        <taxon>Chordata</taxon>
        <taxon>Craniata</taxon>
        <taxon>Vertebrata</taxon>
        <taxon>Euteleostomi</taxon>
        <taxon>Actinopterygii</taxon>
        <taxon>Neopterygii</taxon>
        <taxon>Teleostei</taxon>
        <taxon>Anguilliformes</taxon>
        <taxon>Anguillidae</taxon>
        <taxon>Anguilla</taxon>
    </lineage>
</organism>
<evidence type="ECO:0000256" key="1">
    <source>
        <dbReference type="SAM" id="SignalP"/>
    </source>
</evidence>
<feature type="signal peptide" evidence="1">
    <location>
        <begin position="1"/>
        <end position="20"/>
    </location>
</feature>